<dbReference type="Pfam" id="PF07228">
    <property type="entry name" value="SpoIIE"/>
    <property type="match status" value="1"/>
</dbReference>
<dbReference type="PANTHER" id="PTHR43156">
    <property type="entry name" value="STAGE II SPORULATION PROTEIN E-RELATED"/>
    <property type="match status" value="1"/>
</dbReference>
<evidence type="ECO:0000256" key="1">
    <source>
        <dbReference type="ARBA" id="ARBA00022801"/>
    </source>
</evidence>
<dbReference type="SMART" id="SM00331">
    <property type="entry name" value="PP2C_SIG"/>
    <property type="match status" value="1"/>
</dbReference>
<dbReference type="PATRIC" id="fig|1307839.3.peg.1855"/>
<accession>A0A0S2HZE2</accession>
<reference evidence="3 4" key="1">
    <citation type="submission" date="2015-11" db="EMBL/GenBank/DDBJ databases">
        <title>Description and complete genome sequence of a novel strain predominating in hypersaline microbial mats and representing a new family of the Bacteriodetes phylum.</title>
        <authorList>
            <person name="Spring S."/>
            <person name="Bunk B."/>
            <person name="Sproer C."/>
            <person name="Klenk H.-P."/>
        </authorList>
    </citation>
    <scope>NUCLEOTIDE SEQUENCE [LARGE SCALE GENOMIC DNA]</scope>
    <source>
        <strain evidence="3 4">L21-Spi-D4</strain>
    </source>
</reference>
<gene>
    <name evidence="3" type="primary">rsbU_3</name>
    <name evidence="3" type="ORF">L21SP5_01751</name>
</gene>
<keyword evidence="4" id="KW-1185">Reference proteome</keyword>
<dbReference type="Proteomes" id="UP000064893">
    <property type="component" value="Chromosome"/>
</dbReference>
<proteinExistence type="predicted"/>
<dbReference type="Gene3D" id="3.60.40.10">
    <property type="entry name" value="PPM-type phosphatase domain"/>
    <property type="match status" value="1"/>
</dbReference>
<name>A0A0S2HZE2_9BACT</name>
<evidence type="ECO:0000313" key="3">
    <source>
        <dbReference type="EMBL" id="ALO15393.1"/>
    </source>
</evidence>
<dbReference type="SUPFAM" id="SSF55781">
    <property type="entry name" value="GAF domain-like"/>
    <property type="match status" value="1"/>
</dbReference>
<dbReference type="InterPro" id="IPR052016">
    <property type="entry name" value="Bact_Sigma-Reg"/>
</dbReference>
<dbReference type="EMBL" id="CP013118">
    <property type="protein sequence ID" value="ALO15393.1"/>
    <property type="molecule type" value="Genomic_DNA"/>
</dbReference>
<dbReference type="KEGG" id="blq:L21SP5_01751"/>
<dbReference type="InterPro" id="IPR001932">
    <property type="entry name" value="PPM-type_phosphatase-like_dom"/>
</dbReference>
<organism evidence="3 4">
    <name type="scientific">Salinivirga cyanobacteriivorans</name>
    <dbReference type="NCBI Taxonomy" id="1307839"/>
    <lineage>
        <taxon>Bacteria</taxon>
        <taxon>Pseudomonadati</taxon>
        <taxon>Bacteroidota</taxon>
        <taxon>Bacteroidia</taxon>
        <taxon>Bacteroidales</taxon>
        <taxon>Salinivirgaceae</taxon>
        <taxon>Salinivirga</taxon>
    </lineage>
</organism>
<dbReference type="STRING" id="1307839.L21SP5_01751"/>
<dbReference type="InterPro" id="IPR036457">
    <property type="entry name" value="PPM-type-like_dom_sf"/>
</dbReference>
<sequence length="409" mass="46562">MGRKASLHRLQFCNFKLDFLLNITLAINENLPIQELLDRFVKILREDLNIGKLILYNYSEKWEVLAYDGVTKKLIDDISVENDLLYYQQITNLTTTLNPHLGQFDVIIPIFHKNRPLAYLVIGDIDEERVGVSPTIKHLHFIQTLANILVVAIENKRLYNQNLHQKVLHKELELASKMQNMLIPTHSSLPNNEHLQTAAYYLPHFEVGGDYYDIIKLPGNSYGFCIADVSGKGISAALLMSNFQANLRALLSEKSSLIDVVVNLNERVMKNANGEKFITLFIGRYNADTHRLEYINAGHNPPIFFEPSAYQVRYLKTGCTGVGMFDELPSIEMGEDYTTPGSRLLLYTDGMVELENENQVEFGTGIMEHELVQKQSIDDIVDNTINQLDQHKGAGKYSDDVTLFAFEFL</sequence>
<dbReference type="EC" id="3.1.3.3" evidence="3"/>
<dbReference type="RefSeq" id="WP_057952858.1">
    <property type="nucleotide sequence ID" value="NZ_CP013118.1"/>
</dbReference>
<evidence type="ECO:0000313" key="4">
    <source>
        <dbReference type="Proteomes" id="UP000064893"/>
    </source>
</evidence>
<feature type="domain" description="PPM-type phosphatase" evidence="2">
    <location>
        <begin position="192"/>
        <end position="408"/>
    </location>
</feature>
<dbReference type="GO" id="GO:0016791">
    <property type="term" value="F:phosphatase activity"/>
    <property type="evidence" value="ECO:0007669"/>
    <property type="project" value="TreeGrafter"/>
</dbReference>
<dbReference type="InterPro" id="IPR029016">
    <property type="entry name" value="GAF-like_dom_sf"/>
</dbReference>
<keyword evidence="1 3" id="KW-0378">Hydrolase</keyword>
<dbReference type="PANTHER" id="PTHR43156:SF2">
    <property type="entry name" value="STAGE II SPORULATION PROTEIN E"/>
    <property type="match status" value="1"/>
</dbReference>
<evidence type="ECO:0000259" key="2">
    <source>
        <dbReference type="SMART" id="SM00331"/>
    </source>
</evidence>
<dbReference type="AlphaFoldDB" id="A0A0S2HZE2"/>
<protein>
    <submittedName>
        <fullName evidence="3">Phosphoserine phosphatase RsbU</fullName>
        <ecNumber evidence="3">3.1.3.3</ecNumber>
    </submittedName>
</protein>
<dbReference type="Gene3D" id="3.30.450.40">
    <property type="match status" value="1"/>
</dbReference>
<dbReference type="OrthoDB" id="9763484at2"/>